<dbReference type="Gene3D" id="3.40.50.300">
    <property type="entry name" value="P-loop containing nucleotide triphosphate hydrolases"/>
    <property type="match status" value="2"/>
</dbReference>
<dbReference type="EMBL" id="CP036262">
    <property type="protein sequence ID" value="QDS91435.1"/>
    <property type="molecule type" value="Genomic_DNA"/>
</dbReference>
<evidence type="ECO:0000259" key="1">
    <source>
        <dbReference type="Pfam" id="PF12696"/>
    </source>
</evidence>
<proteinExistence type="predicted"/>
<dbReference type="InterPro" id="IPR027417">
    <property type="entry name" value="P-loop_NTPase"/>
</dbReference>
<dbReference type="KEGG" id="rml:FF011L_01650"/>
<reference evidence="2 3" key="1">
    <citation type="submission" date="2019-02" db="EMBL/GenBank/DDBJ databases">
        <title>Deep-cultivation of Planctomycetes and their phenomic and genomic characterization uncovers novel biology.</title>
        <authorList>
            <person name="Wiegand S."/>
            <person name="Jogler M."/>
            <person name="Boedeker C."/>
            <person name="Pinto D."/>
            <person name="Vollmers J."/>
            <person name="Rivas-Marin E."/>
            <person name="Kohn T."/>
            <person name="Peeters S.H."/>
            <person name="Heuer A."/>
            <person name="Rast P."/>
            <person name="Oberbeckmann S."/>
            <person name="Bunk B."/>
            <person name="Jeske O."/>
            <person name="Meyerdierks A."/>
            <person name="Storesund J.E."/>
            <person name="Kallscheuer N."/>
            <person name="Luecker S."/>
            <person name="Lage O.M."/>
            <person name="Pohl T."/>
            <person name="Merkel B.J."/>
            <person name="Hornburger P."/>
            <person name="Mueller R.-W."/>
            <person name="Bruemmer F."/>
            <person name="Labrenz M."/>
            <person name="Spormann A.M."/>
            <person name="Op den Camp H."/>
            <person name="Overmann J."/>
            <person name="Amann R."/>
            <person name="Jetten M.S.M."/>
            <person name="Mascher T."/>
            <person name="Medema M.H."/>
            <person name="Devos D.P."/>
            <person name="Kaster A.-K."/>
            <person name="Ovreas L."/>
            <person name="Rohde M."/>
            <person name="Galperin M.Y."/>
            <person name="Jogler C."/>
        </authorList>
    </citation>
    <scope>NUCLEOTIDE SEQUENCE [LARGE SCALE GENOMIC DNA]</scope>
    <source>
        <strain evidence="2 3">FF011L</strain>
    </source>
</reference>
<sequence>MWPFRRPDSLKMLGLSTEDICSHIFAIGASGSGKTSLLKILMEDIIRRDVSVLWACVKADESENAIRVIKKAGKEHKLKHLVPGKFTFNFLYFELTRTGGTPATATQLFQRLNNLITKSSGRKEEAYWANLFEKMMTYAITLCHMAKKNGSPISVEDVYQFIVTSPSSFEQVGTKLFKSSFCYQVLSAAERNLQTDSERRQYTQAASFILEQIISIGSKGRGSVLTQCSSVLSPFLVDPLYSTVCSETSNFTPEMPLDGYCVVMDFPVLVYQQGGILFQSLIMLMVMEAALRRKNPKQITALVRDECQYLIADPDFEAKVQSVARSHKLAFISSAQNLPLIQSAMGGDSVAEQHMLATFANFNTRLVLANSCSRTNSYFSDAWGSSRENFVTVSEAKPERKIDPMNMLFGIDEYTVSVSQQLTPRCPPDFFLALRRGGKSNKKIVDAFLTQGGRTFGKERSPFRLVSFKQR</sequence>
<accession>A0A517M972</accession>
<evidence type="ECO:0000313" key="2">
    <source>
        <dbReference type="EMBL" id="QDS91435.1"/>
    </source>
</evidence>
<dbReference type="Proteomes" id="UP000320672">
    <property type="component" value="Chromosome"/>
</dbReference>
<dbReference type="SUPFAM" id="SSF52540">
    <property type="entry name" value="P-loop containing nucleoside triphosphate hydrolases"/>
    <property type="match status" value="1"/>
</dbReference>
<dbReference type="OrthoDB" id="250971at2"/>
<dbReference type="Pfam" id="PF12696">
    <property type="entry name" value="TraG-D_C"/>
    <property type="match status" value="1"/>
</dbReference>
<dbReference type="AlphaFoldDB" id="A0A517M972"/>
<name>A0A517M972_9BACT</name>
<organism evidence="2 3">
    <name type="scientific">Roseimaritima multifibrata</name>
    <dbReference type="NCBI Taxonomy" id="1930274"/>
    <lineage>
        <taxon>Bacteria</taxon>
        <taxon>Pseudomonadati</taxon>
        <taxon>Planctomycetota</taxon>
        <taxon>Planctomycetia</taxon>
        <taxon>Pirellulales</taxon>
        <taxon>Pirellulaceae</taxon>
        <taxon>Roseimaritima</taxon>
    </lineage>
</organism>
<keyword evidence="3" id="KW-1185">Reference proteome</keyword>
<dbReference type="InterPro" id="IPR032689">
    <property type="entry name" value="TraG-D_C"/>
</dbReference>
<evidence type="ECO:0000313" key="3">
    <source>
        <dbReference type="Proteomes" id="UP000320672"/>
    </source>
</evidence>
<feature type="domain" description="TraD/TraG TraM recognition site" evidence="1">
    <location>
        <begin position="302"/>
        <end position="397"/>
    </location>
</feature>
<gene>
    <name evidence="2" type="ORF">FF011L_01650</name>
</gene>
<protein>
    <submittedName>
        <fullName evidence="2">AAA-like domain protein</fullName>
    </submittedName>
</protein>
<dbReference type="RefSeq" id="WP_145349503.1">
    <property type="nucleotide sequence ID" value="NZ_CP036262.1"/>
</dbReference>